<dbReference type="EMBL" id="AP024426">
    <property type="protein sequence ID" value="BCR95703.1"/>
    <property type="molecule type" value="Genomic_DNA"/>
</dbReference>
<evidence type="ECO:0000313" key="3">
    <source>
        <dbReference type="EMBL" id="BCR95703.1"/>
    </source>
</evidence>
<proteinExistence type="predicted"/>
<dbReference type="Gene3D" id="3.40.50.1820">
    <property type="entry name" value="alpha/beta hydrolase"/>
    <property type="match status" value="1"/>
</dbReference>
<keyword evidence="2" id="KW-1133">Transmembrane helix</keyword>
<reference evidence="3" key="1">
    <citation type="submission" date="2021-01" db="EMBL/GenBank/DDBJ databases">
        <authorList>
            <consortium name="Aspergillus luchuensis mut. kawachii IFO 4304 genome sequencing consortium"/>
            <person name="Kazuki M."/>
            <person name="Futagami T."/>
        </authorList>
    </citation>
    <scope>NUCLEOTIDE SEQUENCE</scope>
    <source>
        <strain evidence="3">IFO 4308</strain>
    </source>
</reference>
<feature type="transmembrane region" description="Helical" evidence="2">
    <location>
        <begin position="99"/>
        <end position="121"/>
    </location>
</feature>
<dbReference type="AlphaFoldDB" id="A0A7R7ZV13"/>
<accession>A0A7R7ZV13</accession>
<protein>
    <submittedName>
        <fullName evidence="3">Uncharacterized protein</fullName>
    </submittedName>
</protein>
<dbReference type="InterPro" id="IPR029058">
    <property type="entry name" value="AB_hydrolase_fold"/>
</dbReference>
<feature type="transmembrane region" description="Helical" evidence="2">
    <location>
        <begin position="203"/>
        <end position="229"/>
    </location>
</feature>
<gene>
    <name evidence="3" type="ORF">AKAW2_20643S</name>
</gene>
<feature type="transmembrane region" description="Helical" evidence="2">
    <location>
        <begin position="69"/>
        <end position="87"/>
    </location>
</feature>
<dbReference type="OrthoDB" id="164921at2759"/>
<dbReference type="Proteomes" id="UP000661280">
    <property type="component" value="Chromosome 2"/>
</dbReference>
<organism evidence="3 4">
    <name type="scientific">Aspergillus kawachii</name>
    <name type="common">White koji mold</name>
    <name type="synonym">Aspergillus awamori var. kawachi</name>
    <dbReference type="NCBI Taxonomy" id="1069201"/>
    <lineage>
        <taxon>Eukaryota</taxon>
        <taxon>Fungi</taxon>
        <taxon>Dikarya</taxon>
        <taxon>Ascomycota</taxon>
        <taxon>Pezizomycotina</taxon>
        <taxon>Eurotiomycetes</taxon>
        <taxon>Eurotiomycetidae</taxon>
        <taxon>Eurotiales</taxon>
        <taxon>Aspergillaceae</taxon>
        <taxon>Aspergillus</taxon>
        <taxon>Aspergillus subgen. Circumdati</taxon>
    </lineage>
</organism>
<keyword evidence="2" id="KW-0472">Membrane</keyword>
<evidence type="ECO:0000256" key="2">
    <source>
        <dbReference type="SAM" id="Phobius"/>
    </source>
</evidence>
<dbReference type="SUPFAM" id="SSF53474">
    <property type="entry name" value="alpha/beta-Hydrolases"/>
    <property type="match status" value="1"/>
</dbReference>
<feature type="transmembrane region" description="Helical" evidence="2">
    <location>
        <begin position="156"/>
        <end position="174"/>
    </location>
</feature>
<evidence type="ECO:0000313" key="4">
    <source>
        <dbReference type="Proteomes" id="UP000661280"/>
    </source>
</evidence>
<name>A0A7R7ZV13_ASPKA</name>
<dbReference type="KEGG" id="aluc:AKAW2_20643S"/>
<reference evidence="3" key="2">
    <citation type="submission" date="2021-02" db="EMBL/GenBank/DDBJ databases">
        <title>Aspergillus luchuensis mut. kawachii IFO 4304 genome sequence.</title>
        <authorList>
            <person name="Mori K."/>
            <person name="Kadooka C."/>
            <person name="Goto M."/>
            <person name="Futagami T."/>
        </authorList>
    </citation>
    <scope>NUCLEOTIDE SEQUENCE</scope>
    <source>
        <strain evidence="3">IFO 4308</strain>
    </source>
</reference>
<dbReference type="InterPro" id="IPR019431">
    <property type="entry name" value="DUF2417"/>
</dbReference>
<dbReference type="Pfam" id="PF10329">
    <property type="entry name" value="DUF2417"/>
    <property type="match status" value="1"/>
</dbReference>
<dbReference type="GeneID" id="64957028"/>
<keyword evidence="4" id="KW-1185">Reference proteome</keyword>
<feature type="region of interest" description="Disordered" evidence="1">
    <location>
        <begin position="1"/>
        <end position="47"/>
    </location>
</feature>
<evidence type="ECO:0000256" key="1">
    <source>
        <dbReference type="SAM" id="MobiDB-lite"/>
    </source>
</evidence>
<sequence length="524" mass="58924">MVSLKFRRSEESDRTGEQRDREDERRHDEPDERTRLLPREPPAYLSPDDPAVSPYNLWGIRALRGLSSLFLAISFIWWTFLLVSLFVSPPMMHSRGSGFFSFAYTTLTTGYLLLGLLFFAIPSKPMSVSGIIIAIFLLIDMILTLAVPRIRLEEGWVGVASVVWAAFISLYTIVQNHSVAWGKREEEERLTGRPETRRPLREWVAVLIQTVFLVIFAIIVILFTATLILRARDASLPAPGKKYYVNGDSYQVHLHCVGNATHSLQNDTPTVLIEGGDWPVEHTLQPFIHDAYQSGLVPRYCYWDRPGFGWSDNAPSPFSAGMAADALSEALALAGEEGPWILVSASVGGIYSRIFASRHLLEISGIVLIDSLHEDYLSNIGSPGRGFTLWLRGIFTPLGLDRIAGAIFKGRTREDRVYGRSSYQTGKIVKAKLQENLVAESMTSSEIQTARHVQMADTPLVVISSGIEVRKSEKWAKRQEELTKITKNLKNFDIVKGAPHEVWRDVEGRRVIEKRLGELVKKDE</sequence>
<feature type="transmembrane region" description="Helical" evidence="2">
    <location>
        <begin position="128"/>
        <end position="150"/>
    </location>
</feature>
<feature type="compositionally biased region" description="Basic and acidic residues" evidence="1">
    <location>
        <begin position="7"/>
        <end position="38"/>
    </location>
</feature>
<keyword evidence="2" id="KW-0812">Transmembrane</keyword>
<dbReference type="RefSeq" id="XP_041539469.1">
    <property type="nucleotide sequence ID" value="XM_041685378.1"/>
</dbReference>